<keyword evidence="2" id="KW-1185">Reference proteome</keyword>
<comment type="caution">
    <text evidence="1">The sequence shown here is derived from an EMBL/GenBank/DDBJ whole genome shotgun (WGS) entry which is preliminary data.</text>
</comment>
<protein>
    <submittedName>
        <fullName evidence="1">Uncharacterized protein</fullName>
    </submittedName>
</protein>
<evidence type="ECO:0000313" key="1">
    <source>
        <dbReference type="EMBL" id="KAF7505550.1"/>
    </source>
</evidence>
<gene>
    <name evidence="1" type="ORF">GJ744_000630</name>
</gene>
<reference evidence="1" key="1">
    <citation type="submission" date="2020-02" db="EMBL/GenBank/DDBJ databases">
        <authorList>
            <person name="Palmer J.M."/>
        </authorList>
    </citation>
    <scope>NUCLEOTIDE SEQUENCE</scope>
    <source>
        <strain evidence="1">EPUS1.4</strain>
        <tissue evidence="1">Thallus</tissue>
    </source>
</reference>
<dbReference type="EMBL" id="JAACFV010000106">
    <property type="protein sequence ID" value="KAF7505550.1"/>
    <property type="molecule type" value="Genomic_DNA"/>
</dbReference>
<organism evidence="1 2">
    <name type="scientific">Endocarpon pusillum</name>
    <dbReference type="NCBI Taxonomy" id="364733"/>
    <lineage>
        <taxon>Eukaryota</taxon>
        <taxon>Fungi</taxon>
        <taxon>Dikarya</taxon>
        <taxon>Ascomycota</taxon>
        <taxon>Pezizomycotina</taxon>
        <taxon>Eurotiomycetes</taxon>
        <taxon>Chaetothyriomycetidae</taxon>
        <taxon>Verrucariales</taxon>
        <taxon>Verrucariaceae</taxon>
        <taxon>Endocarpon</taxon>
    </lineage>
</organism>
<dbReference type="AlphaFoldDB" id="A0A8H7AI25"/>
<sequence length="207" mass="22976">MRSLRPILPNGQELPDVPEAVAVGIVVRPDSSSNQMSVVARFPDGTDYSLDELPEDFGRLNQSHYPASPSPLREDVLTTEYDYEPRRLSIVSPEDAPNSAFGQASSSAKFSAGSTRTTANTVNKCSLDDYLLIIRHLLHLVSGNNSARLITDRQNIYKSLIQEHSLEIVSFCLQDALEPEIADLYKACRLDWKSLSGLEKEKPGHYV</sequence>
<proteinExistence type="predicted"/>
<accession>A0A8H7AI25</accession>
<dbReference type="Proteomes" id="UP000606974">
    <property type="component" value="Unassembled WGS sequence"/>
</dbReference>
<evidence type="ECO:0000313" key="2">
    <source>
        <dbReference type="Proteomes" id="UP000606974"/>
    </source>
</evidence>
<name>A0A8H7AI25_9EURO</name>